<protein>
    <submittedName>
        <fullName evidence="1">GM26673</fullName>
    </submittedName>
</protein>
<evidence type="ECO:0000313" key="2">
    <source>
        <dbReference type="Proteomes" id="UP000001292"/>
    </source>
</evidence>
<dbReference type="HOGENOM" id="CLU_2471460_0_0_1"/>
<dbReference type="AlphaFoldDB" id="B4IE34"/>
<keyword evidence="2" id="KW-1185">Reference proteome</keyword>
<name>B4IE34_DROSE</name>
<dbReference type="Proteomes" id="UP000001292">
    <property type="component" value="Unassembled WGS sequence"/>
</dbReference>
<proteinExistence type="predicted"/>
<sequence length="88" mass="9631">MAPKIGEISAPPANHSGPRYMSQCYVVTAARCAPVPRDVDVDVNVDEDEEMSPAETEQMSRRNGLLNVAICCVKTQPVAKKRSALRFL</sequence>
<accession>B4IE34</accession>
<evidence type="ECO:0000313" key="1">
    <source>
        <dbReference type="EMBL" id="EDW45861.1"/>
    </source>
</evidence>
<reference evidence="1 2" key="1">
    <citation type="journal article" date="2007" name="Nature">
        <title>Evolution of genes and genomes on the Drosophila phylogeny.</title>
        <authorList>
            <consortium name="Drosophila 12 Genomes Consortium"/>
            <person name="Clark A.G."/>
            <person name="Eisen M.B."/>
            <person name="Smith D.R."/>
            <person name="Bergman C.M."/>
            <person name="Oliver B."/>
            <person name="Markow T.A."/>
            <person name="Kaufman T.C."/>
            <person name="Kellis M."/>
            <person name="Gelbart W."/>
            <person name="Iyer V.N."/>
            <person name="Pollard D.A."/>
            <person name="Sackton T.B."/>
            <person name="Larracuente A.M."/>
            <person name="Singh N.D."/>
            <person name="Abad J.P."/>
            <person name="Abt D.N."/>
            <person name="Adryan B."/>
            <person name="Aguade M."/>
            <person name="Akashi H."/>
            <person name="Anderson W.W."/>
            <person name="Aquadro C.F."/>
            <person name="Ardell D.H."/>
            <person name="Arguello R."/>
            <person name="Artieri C.G."/>
            <person name="Barbash D.A."/>
            <person name="Barker D."/>
            <person name="Barsanti P."/>
            <person name="Batterham P."/>
            <person name="Batzoglou S."/>
            <person name="Begun D."/>
            <person name="Bhutkar A."/>
            <person name="Blanco E."/>
            <person name="Bosak S.A."/>
            <person name="Bradley R.K."/>
            <person name="Brand A.D."/>
            <person name="Brent M.R."/>
            <person name="Brooks A.N."/>
            <person name="Brown R.H."/>
            <person name="Butlin R.K."/>
            <person name="Caggese C."/>
            <person name="Calvi B.R."/>
            <person name="Bernardo de Carvalho A."/>
            <person name="Caspi A."/>
            <person name="Castrezana S."/>
            <person name="Celniker S.E."/>
            <person name="Chang J.L."/>
            <person name="Chapple C."/>
            <person name="Chatterji S."/>
            <person name="Chinwalla A."/>
            <person name="Civetta A."/>
            <person name="Clifton S.W."/>
            <person name="Comeron J.M."/>
            <person name="Costello J.C."/>
            <person name="Coyne J.A."/>
            <person name="Daub J."/>
            <person name="David R.G."/>
            <person name="Delcher A.L."/>
            <person name="Delehaunty K."/>
            <person name="Do C.B."/>
            <person name="Ebling H."/>
            <person name="Edwards K."/>
            <person name="Eickbush T."/>
            <person name="Evans J.D."/>
            <person name="Filipski A."/>
            <person name="Findeiss S."/>
            <person name="Freyhult E."/>
            <person name="Fulton L."/>
            <person name="Fulton R."/>
            <person name="Garcia A.C."/>
            <person name="Gardiner A."/>
            <person name="Garfield D.A."/>
            <person name="Garvin B.E."/>
            <person name="Gibson G."/>
            <person name="Gilbert D."/>
            <person name="Gnerre S."/>
            <person name="Godfrey J."/>
            <person name="Good R."/>
            <person name="Gotea V."/>
            <person name="Gravely B."/>
            <person name="Greenberg A.J."/>
            <person name="Griffiths-Jones S."/>
            <person name="Gross S."/>
            <person name="Guigo R."/>
            <person name="Gustafson E.A."/>
            <person name="Haerty W."/>
            <person name="Hahn M.W."/>
            <person name="Halligan D.L."/>
            <person name="Halpern A.L."/>
            <person name="Halter G.M."/>
            <person name="Han M.V."/>
            <person name="Heger A."/>
            <person name="Hillier L."/>
            <person name="Hinrichs A.S."/>
            <person name="Holmes I."/>
            <person name="Hoskins R.A."/>
            <person name="Hubisz M.J."/>
            <person name="Hultmark D."/>
            <person name="Huntley M.A."/>
            <person name="Jaffe D.B."/>
            <person name="Jagadeeshan S."/>
            <person name="Jeck W.R."/>
            <person name="Johnson J."/>
            <person name="Jones C.D."/>
            <person name="Jordan W.C."/>
            <person name="Karpen G.H."/>
            <person name="Kataoka E."/>
            <person name="Keightley P.D."/>
            <person name="Kheradpour P."/>
            <person name="Kirkness E.F."/>
            <person name="Koerich L.B."/>
            <person name="Kristiansen K."/>
            <person name="Kudrna D."/>
            <person name="Kulathinal R.J."/>
            <person name="Kumar S."/>
            <person name="Kwok R."/>
            <person name="Lander E."/>
            <person name="Langley C.H."/>
            <person name="Lapoint R."/>
            <person name="Lazzaro B.P."/>
            <person name="Lee S.J."/>
            <person name="Levesque L."/>
            <person name="Li R."/>
            <person name="Lin C.F."/>
            <person name="Lin M.F."/>
            <person name="Lindblad-Toh K."/>
            <person name="Llopart A."/>
            <person name="Long M."/>
            <person name="Low L."/>
            <person name="Lozovsky E."/>
            <person name="Lu J."/>
            <person name="Luo M."/>
            <person name="Machado C.A."/>
            <person name="Makalowski W."/>
            <person name="Marzo M."/>
            <person name="Matsuda M."/>
            <person name="Matzkin L."/>
            <person name="McAllister B."/>
            <person name="McBride C.S."/>
            <person name="McKernan B."/>
            <person name="McKernan K."/>
            <person name="Mendez-Lago M."/>
            <person name="Minx P."/>
            <person name="Mollenhauer M.U."/>
            <person name="Montooth K."/>
            <person name="Mount S.M."/>
            <person name="Mu X."/>
            <person name="Myers E."/>
            <person name="Negre B."/>
            <person name="Newfeld S."/>
            <person name="Nielsen R."/>
            <person name="Noor M.A."/>
            <person name="O'Grady P."/>
            <person name="Pachter L."/>
            <person name="Papaceit M."/>
            <person name="Parisi M.J."/>
            <person name="Parisi M."/>
            <person name="Parts L."/>
            <person name="Pedersen J.S."/>
            <person name="Pesole G."/>
            <person name="Phillippy A.M."/>
            <person name="Ponting C.P."/>
            <person name="Pop M."/>
            <person name="Porcelli D."/>
            <person name="Powell J.R."/>
            <person name="Prohaska S."/>
            <person name="Pruitt K."/>
            <person name="Puig M."/>
            <person name="Quesneville H."/>
            <person name="Ram K.R."/>
            <person name="Rand D."/>
            <person name="Rasmussen M.D."/>
            <person name="Reed L.K."/>
            <person name="Reenan R."/>
            <person name="Reily A."/>
            <person name="Remington K.A."/>
            <person name="Rieger T.T."/>
            <person name="Ritchie M.G."/>
            <person name="Robin C."/>
            <person name="Rogers Y.H."/>
            <person name="Rohde C."/>
            <person name="Rozas J."/>
            <person name="Rubenfield M.J."/>
            <person name="Ruiz A."/>
            <person name="Russo S."/>
            <person name="Salzberg S.L."/>
            <person name="Sanchez-Gracia A."/>
            <person name="Saranga D.J."/>
            <person name="Sato H."/>
            <person name="Schaeffer S.W."/>
            <person name="Schatz M.C."/>
            <person name="Schlenke T."/>
            <person name="Schwartz R."/>
            <person name="Segarra C."/>
            <person name="Singh R.S."/>
            <person name="Sirot L."/>
            <person name="Sirota M."/>
            <person name="Sisneros N.B."/>
            <person name="Smith C.D."/>
            <person name="Smith T.F."/>
            <person name="Spieth J."/>
            <person name="Stage D.E."/>
            <person name="Stark A."/>
            <person name="Stephan W."/>
            <person name="Strausberg R.L."/>
            <person name="Strempel S."/>
            <person name="Sturgill D."/>
            <person name="Sutton G."/>
            <person name="Sutton G.G."/>
            <person name="Tao W."/>
            <person name="Teichmann S."/>
            <person name="Tobari Y.N."/>
            <person name="Tomimura Y."/>
            <person name="Tsolas J.M."/>
            <person name="Valente V.L."/>
            <person name="Venter E."/>
            <person name="Venter J.C."/>
            <person name="Vicario S."/>
            <person name="Vieira F.G."/>
            <person name="Vilella A.J."/>
            <person name="Villasante A."/>
            <person name="Walenz B."/>
            <person name="Wang J."/>
            <person name="Wasserman M."/>
            <person name="Watts T."/>
            <person name="Wilson D."/>
            <person name="Wilson R.K."/>
            <person name="Wing R.A."/>
            <person name="Wolfner M.F."/>
            <person name="Wong A."/>
            <person name="Wong G.K."/>
            <person name="Wu C.I."/>
            <person name="Wu G."/>
            <person name="Yamamoto D."/>
            <person name="Yang H.P."/>
            <person name="Yang S.P."/>
            <person name="Yorke J.A."/>
            <person name="Yoshida K."/>
            <person name="Zdobnov E."/>
            <person name="Zhang P."/>
            <person name="Zhang Y."/>
            <person name="Zimin A.V."/>
            <person name="Baldwin J."/>
            <person name="Abdouelleil A."/>
            <person name="Abdulkadir J."/>
            <person name="Abebe A."/>
            <person name="Abera B."/>
            <person name="Abreu J."/>
            <person name="Acer S.C."/>
            <person name="Aftuck L."/>
            <person name="Alexander A."/>
            <person name="An P."/>
            <person name="Anderson E."/>
            <person name="Anderson S."/>
            <person name="Arachi H."/>
            <person name="Azer M."/>
            <person name="Bachantsang P."/>
            <person name="Barry A."/>
            <person name="Bayul T."/>
            <person name="Berlin A."/>
            <person name="Bessette D."/>
            <person name="Bloom T."/>
            <person name="Blye J."/>
            <person name="Boguslavskiy L."/>
            <person name="Bonnet C."/>
            <person name="Boukhgalter B."/>
            <person name="Bourzgui I."/>
            <person name="Brown A."/>
            <person name="Cahill P."/>
            <person name="Channer S."/>
            <person name="Cheshatsang Y."/>
            <person name="Chuda L."/>
            <person name="Citroen M."/>
            <person name="Collymore A."/>
            <person name="Cooke P."/>
            <person name="Costello M."/>
            <person name="D'Aco K."/>
            <person name="Daza R."/>
            <person name="De Haan G."/>
            <person name="DeGray S."/>
            <person name="DeMaso C."/>
            <person name="Dhargay N."/>
            <person name="Dooley K."/>
            <person name="Dooley E."/>
            <person name="Doricent M."/>
            <person name="Dorje P."/>
            <person name="Dorjee K."/>
            <person name="Dupes A."/>
            <person name="Elong R."/>
            <person name="Falk J."/>
            <person name="Farina A."/>
            <person name="Faro S."/>
            <person name="Ferguson D."/>
            <person name="Fisher S."/>
            <person name="Foley C.D."/>
            <person name="Franke A."/>
            <person name="Friedrich D."/>
            <person name="Gadbois L."/>
            <person name="Gearin G."/>
            <person name="Gearin C.R."/>
            <person name="Giannoukos G."/>
            <person name="Goode T."/>
            <person name="Graham J."/>
            <person name="Grandbois E."/>
            <person name="Grewal S."/>
            <person name="Gyaltsen K."/>
            <person name="Hafez N."/>
            <person name="Hagos B."/>
            <person name="Hall J."/>
            <person name="Henson C."/>
            <person name="Hollinger A."/>
            <person name="Honan T."/>
            <person name="Huard M.D."/>
            <person name="Hughes L."/>
            <person name="Hurhula B."/>
            <person name="Husby M.E."/>
            <person name="Kamat A."/>
            <person name="Kanga B."/>
            <person name="Kashin S."/>
            <person name="Khazanovich D."/>
            <person name="Kisner P."/>
            <person name="Lance K."/>
            <person name="Lara M."/>
            <person name="Lee W."/>
            <person name="Lennon N."/>
            <person name="Letendre F."/>
            <person name="LeVine R."/>
            <person name="Lipovsky A."/>
            <person name="Liu X."/>
            <person name="Liu J."/>
            <person name="Liu S."/>
            <person name="Lokyitsang T."/>
            <person name="Lokyitsang Y."/>
            <person name="Lubonja R."/>
            <person name="Lui A."/>
            <person name="MacDonald P."/>
            <person name="Magnisalis V."/>
            <person name="Maru K."/>
            <person name="Matthews C."/>
            <person name="McCusker W."/>
            <person name="McDonough S."/>
            <person name="Mehta T."/>
            <person name="Meldrim J."/>
            <person name="Meneus L."/>
            <person name="Mihai O."/>
            <person name="Mihalev A."/>
            <person name="Mihova T."/>
            <person name="Mittelman R."/>
            <person name="Mlenga V."/>
            <person name="Montmayeur A."/>
            <person name="Mulrain L."/>
            <person name="Navidi A."/>
            <person name="Naylor J."/>
            <person name="Negash T."/>
            <person name="Nguyen T."/>
            <person name="Nguyen N."/>
            <person name="Nicol R."/>
            <person name="Norbu C."/>
            <person name="Norbu N."/>
            <person name="Novod N."/>
            <person name="O'Neill B."/>
            <person name="Osman S."/>
            <person name="Markiewicz E."/>
            <person name="Oyono O.L."/>
            <person name="Patti C."/>
            <person name="Phunkhang P."/>
            <person name="Pierre F."/>
            <person name="Priest M."/>
            <person name="Raghuraman S."/>
            <person name="Rege F."/>
            <person name="Reyes R."/>
            <person name="Rise C."/>
            <person name="Rogov P."/>
            <person name="Ross K."/>
            <person name="Ryan E."/>
            <person name="Settipalli S."/>
            <person name="Shea T."/>
            <person name="Sherpa N."/>
            <person name="Shi L."/>
            <person name="Shih D."/>
            <person name="Sparrow T."/>
            <person name="Spaulding J."/>
            <person name="Stalker J."/>
            <person name="Stange-Thomann N."/>
            <person name="Stavropoulos S."/>
            <person name="Stone C."/>
            <person name="Strader C."/>
            <person name="Tesfaye S."/>
            <person name="Thomson T."/>
            <person name="Thoulutsang Y."/>
            <person name="Thoulutsang D."/>
            <person name="Topham K."/>
            <person name="Topping I."/>
            <person name="Tsamla T."/>
            <person name="Vassiliev H."/>
            <person name="Vo A."/>
            <person name="Wangchuk T."/>
            <person name="Wangdi T."/>
            <person name="Weiand M."/>
            <person name="Wilkinson J."/>
            <person name="Wilson A."/>
            <person name="Yadav S."/>
            <person name="Young G."/>
            <person name="Yu Q."/>
            <person name="Zembek L."/>
            <person name="Zhong D."/>
            <person name="Zimmer A."/>
            <person name="Zwirko Z."/>
            <person name="Jaffe D.B."/>
            <person name="Alvarez P."/>
            <person name="Brockman W."/>
            <person name="Butler J."/>
            <person name="Chin C."/>
            <person name="Gnerre S."/>
            <person name="Grabherr M."/>
            <person name="Kleber M."/>
            <person name="Mauceli E."/>
            <person name="MacCallum I."/>
        </authorList>
    </citation>
    <scope>NUCLEOTIDE SEQUENCE [LARGE SCALE GENOMIC DNA]</scope>
    <source>
        <strain evidence="2">Rob3c / Tucson 14021-0248.25</strain>
    </source>
</reference>
<gene>
    <name evidence="1" type="primary">Dsec\GM26673</name>
    <name evidence="1" type="ORF">Dsec_GM26673</name>
</gene>
<dbReference type="EMBL" id="CH480831">
    <property type="protein sequence ID" value="EDW45861.1"/>
    <property type="molecule type" value="Genomic_DNA"/>
</dbReference>
<organism evidence="2">
    <name type="scientific">Drosophila sechellia</name>
    <name type="common">Fruit fly</name>
    <dbReference type="NCBI Taxonomy" id="7238"/>
    <lineage>
        <taxon>Eukaryota</taxon>
        <taxon>Metazoa</taxon>
        <taxon>Ecdysozoa</taxon>
        <taxon>Arthropoda</taxon>
        <taxon>Hexapoda</taxon>
        <taxon>Insecta</taxon>
        <taxon>Pterygota</taxon>
        <taxon>Neoptera</taxon>
        <taxon>Endopterygota</taxon>
        <taxon>Diptera</taxon>
        <taxon>Brachycera</taxon>
        <taxon>Muscomorpha</taxon>
        <taxon>Ephydroidea</taxon>
        <taxon>Drosophilidae</taxon>
        <taxon>Drosophila</taxon>
        <taxon>Sophophora</taxon>
    </lineage>
</organism>